<gene>
    <name evidence="1" type="ORF">KC19_11G151100</name>
</gene>
<dbReference type="EMBL" id="CM026432">
    <property type="protein sequence ID" value="KAG0557707.1"/>
    <property type="molecule type" value="Genomic_DNA"/>
</dbReference>
<evidence type="ECO:0000313" key="2">
    <source>
        <dbReference type="Proteomes" id="UP000822688"/>
    </source>
</evidence>
<evidence type="ECO:0000313" key="1">
    <source>
        <dbReference type="EMBL" id="KAG0557707.1"/>
    </source>
</evidence>
<sequence>MLSSCNGRRSWKDREAPGMRTTYKMSLMPSCFYVPYFPLLFLVSSIAPQVAPDSGGCTCRLARKVAVIPLIRIHTHTNRMILITIARCTIEGCNYHIQLNSLLFFTETEGSRCSVSFIEKK</sequence>
<protein>
    <submittedName>
        <fullName evidence="1">Uncharacterized protein</fullName>
    </submittedName>
</protein>
<comment type="caution">
    <text evidence="1">The sequence shown here is derived from an EMBL/GenBank/DDBJ whole genome shotgun (WGS) entry which is preliminary data.</text>
</comment>
<name>A0A8T0GGN5_CERPU</name>
<organism evidence="1 2">
    <name type="scientific">Ceratodon purpureus</name>
    <name type="common">Fire moss</name>
    <name type="synonym">Dicranum purpureum</name>
    <dbReference type="NCBI Taxonomy" id="3225"/>
    <lineage>
        <taxon>Eukaryota</taxon>
        <taxon>Viridiplantae</taxon>
        <taxon>Streptophyta</taxon>
        <taxon>Embryophyta</taxon>
        <taxon>Bryophyta</taxon>
        <taxon>Bryophytina</taxon>
        <taxon>Bryopsida</taxon>
        <taxon>Dicranidae</taxon>
        <taxon>Pseudoditrichales</taxon>
        <taxon>Ditrichaceae</taxon>
        <taxon>Ceratodon</taxon>
    </lineage>
</organism>
<proteinExistence type="predicted"/>
<reference evidence="1 2" key="1">
    <citation type="submission" date="2020-06" db="EMBL/GenBank/DDBJ databases">
        <title>WGS assembly of Ceratodon purpureus strain R40.</title>
        <authorList>
            <person name="Carey S.B."/>
            <person name="Jenkins J."/>
            <person name="Shu S."/>
            <person name="Lovell J.T."/>
            <person name="Sreedasyam A."/>
            <person name="Maumus F."/>
            <person name="Tiley G.P."/>
            <person name="Fernandez-Pozo N."/>
            <person name="Barry K."/>
            <person name="Chen C."/>
            <person name="Wang M."/>
            <person name="Lipzen A."/>
            <person name="Daum C."/>
            <person name="Saski C.A."/>
            <person name="Payton A.C."/>
            <person name="Mcbreen J.C."/>
            <person name="Conrad R.E."/>
            <person name="Kollar L.M."/>
            <person name="Olsson S."/>
            <person name="Huttunen S."/>
            <person name="Landis J.B."/>
            <person name="Wickett N.J."/>
            <person name="Johnson M.G."/>
            <person name="Rensing S.A."/>
            <person name="Grimwood J."/>
            <person name="Schmutz J."/>
            <person name="Mcdaniel S.F."/>
        </authorList>
    </citation>
    <scope>NUCLEOTIDE SEQUENCE [LARGE SCALE GENOMIC DNA]</scope>
    <source>
        <strain evidence="1 2">R40</strain>
    </source>
</reference>
<dbReference type="Proteomes" id="UP000822688">
    <property type="component" value="Chromosome 11"/>
</dbReference>
<dbReference type="AlphaFoldDB" id="A0A8T0GGN5"/>
<keyword evidence="2" id="KW-1185">Reference proteome</keyword>
<accession>A0A8T0GGN5</accession>